<evidence type="ECO:0000313" key="2">
    <source>
        <dbReference type="EMBL" id="CAE8665581.1"/>
    </source>
</evidence>
<gene>
    <name evidence="2" type="ORF">PGLA2088_LOCUS15965</name>
</gene>
<feature type="non-terminal residue" evidence="2">
    <location>
        <position position="126"/>
    </location>
</feature>
<reference evidence="2" key="1">
    <citation type="submission" date="2021-02" db="EMBL/GenBank/DDBJ databases">
        <authorList>
            <person name="Dougan E. K."/>
            <person name="Rhodes N."/>
            <person name="Thang M."/>
            <person name="Chan C."/>
        </authorList>
    </citation>
    <scope>NUCLEOTIDE SEQUENCE</scope>
</reference>
<proteinExistence type="predicted"/>
<evidence type="ECO:0000256" key="1">
    <source>
        <dbReference type="SAM" id="Coils"/>
    </source>
</evidence>
<accession>A0A813J4J4</accession>
<name>A0A813J4J4_POLGL</name>
<feature type="non-terminal residue" evidence="2">
    <location>
        <position position="1"/>
    </location>
</feature>
<evidence type="ECO:0000313" key="3">
    <source>
        <dbReference type="Proteomes" id="UP000626109"/>
    </source>
</evidence>
<comment type="caution">
    <text evidence="2">The sequence shown here is derived from an EMBL/GenBank/DDBJ whole genome shotgun (WGS) entry which is preliminary data.</text>
</comment>
<protein>
    <submittedName>
        <fullName evidence="2">Uncharacterized protein</fullName>
    </submittedName>
</protein>
<organism evidence="2 3">
    <name type="scientific">Polarella glacialis</name>
    <name type="common">Dinoflagellate</name>
    <dbReference type="NCBI Taxonomy" id="89957"/>
    <lineage>
        <taxon>Eukaryota</taxon>
        <taxon>Sar</taxon>
        <taxon>Alveolata</taxon>
        <taxon>Dinophyceae</taxon>
        <taxon>Suessiales</taxon>
        <taxon>Suessiaceae</taxon>
        <taxon>Polarella</taxon>
    </lineage>
</organism>
<dbReference type="EMBL" id="CAJNNW010020029">
    <property type="protein sequence ID" value="CAE8665581.1"/>
    <property type="molecule type" value="Genomic_DNA"/>
</dbReference>
<feature type="coiled-coil region" evidence="1">
    <location>
        <begin position="57"/>
        <end position="91"/>
    </location>
</feature>
<dbReference type="AlphaFoldDB" id="A0A813J4J4"/>
<keyword evidence="1" id="KW-0175">Coiled coil</keyword>
<dbReference type="Proteomes" id="UP000626109">
    <property type="component" value="Unassembled WGS sequence"/>
</dbReference>
<sequence>EPDARAATAAAPTNKTERIVKKDRPHLVFKRESFRTGMRPSRLSISEMGCKVLDKEIVEDQNRLLDLVEDIRQLQEAINKERLELSAMDKEKAETRGGGDLDNMSMLQDAIGTLERDLMLVERDIE</sequence>